<organism evidence="5">
    <name type="scientific">Tanacetum cinerariifolium</name>
    <name type="common">Dalmatian daisy</name>
    <name type="synonym">Chrysanthemum cinerariifolium</name>
    <dbReference type="NCBI Taxonomy" id="118510"/>
    <lineage>
        <taxon>Eukaryota</taxon>
        <taxon>Viridiplantae</taxon>
        <taxon>Streptophyta</taxon>
        <taxon>Embryophyta</taxon>
        <taxon>Tracheophyta</taxon>
        <taxon>Spermatophyta</taxon>
        <taxon>Magnoliopsida</taxon>
        <taxon>eudicotyledons</taxon>
        <taxon>Gunneridae</taxon>
        <taxon>Pentapetalae</taxon>
        <taxon>asterids</taxon>
        <taxon>campanulids</taxon>
        <taxon>Asterales</taxon>
        <taxon>Asteraceae</taxon>
        <taxon>Asteroideae</taxon>
        <taxon>Anthemideae</taxon>
        <taxon>Anthemidinae</taxon>
        <taxon>Tanacetum</taxon>
    </lineage>
</organism>
<feature type="compositionally biased region" description="Polar residues" evidence="2">
    <location>
        <begin position="1256"/>
        <end position="1284"/>
    </location>
</feature>
<feature type="region of interest" description="Disordered" evidence="2">
    <location>
        <begin position="154"/>
        <end position="210"/>
    </location>
</feature>
<evidence type="ECO:0000256" key="2">
    <source>
        <dbReference type="SAM" id="MobiDB-lite"/>
    </source>
</evidence>
<dbReference type="InterPro" id="IPR025724">
    <property type="entry name" value="GAG-pre-integrase_dom"/>
</dbReference>
<dbReference type="PANTHER" id="PTHR42648:SF18">
    <property type="entry name" value="RETROTRANSPOSON, UNCLASSIFIED-LIKE PROTEIN"/>
    <property type="match status" value="1"/>
</dbReference>
<feature type="domain" description="Retroviral polymerase SH3-like" evidence="4">
    <location>
        <begin position="1131"/>
        <end position="1176"/>
    </location>
</feature>
<sequence length="1350" mass="151174">MIIESVENGPLLWPTIEENGVTRLKKYFELSTTEAIQADCDVKATNIILQGLPPEVYALVSTHKYASQAPSSTNLSISYPPTDFQSSVNHNVYNASFSIPQMEYTLTVHQQSEFSPPDTGLVVLIFQKGDDPIDAINHMMSFLTAVVTSRYPTTNNQLRTSSNPRQQATINNGRVWKGNHSTDTGKTNSMTAGSSRPYTSGSSGTSGKQREKELEFLADPGIAEISSNQYVVTNNAAYQADDLDAYDSDCDELNSAKIALMANLSHYGSDNLAEVNNQDNMTNNLIHQDVQATSTSEQSNILNHSDTKITSDSNIISYSQYMNESQYTTSQNSSLSALQDDFILSVIEQLKTQVVTCTKTNQDNKHVNEMLTAELERYKTQKEELQNIDRELALEKQALGFQNPCYLKRAQQLRPKLYDGSVIEKSDAIVIHDSEETLLIEDESRSKMLNKQNDPKMSEKKVITKPVDYVILNQLSKDFETRFVPQTELSAKQAFWSRYSVQFEEPNLSASTTIVEVPKELSKVSMVNSSLKKLKFHLASFDVVVKERTTATAITEGTWGFEHTKACFKDDIIPFVKALKELFNSFDQFLIDELTEVQNVFKQIEQAVDQHCVEKNKFQDKIKNVLKDNDRLLEQAISIDIVNIVVHDHVNSACMNVNRNNSFSQESALTFAELFEINDLKAQSQAKDTVILKLKERLRCLSGNVDEVKIKKELEEIETINIELDHRVTKLVAENEHLKQTYKQLYDSIKSSRVRSKEQSLRETVSKLKGKDVVNEAVTLHPIDPELLKVDVASLAPKLRKNRTAHTEYLRHTQEETTTLREIVENNDKQIRLTKHTPTLGNKPVKITSSTNIVSNIPVLSSTGVNLLSSASGSQPQGNTKNDRNQRTPRKAKKNKLEDHPRTVRPSLNKKKSVVDTKVISSITNSKSNVNSDLKCATCNGCLFADNHDSCVVAYINSVNASNKFKSIGNVTISRVYFVEGLGHNLFSVGQFCDSDLEVAFRQHTCFIHNLDGVDLLTGSRGNNLYTLSLQDMMASFPICLLSKASKTKSRLWHRRLSHLNFGAINHLARQCLIRGLSKLKFEKDHLCSACAMGKSTKKSHKPKSEDTNQEKLYLMHMDLCRPMRIESVNRKKEVKPKADIGIFIGYAPTKKAFRIYNRHTKRIVETIHVDFDELMAMASEQSSSRPALNEMTPATISSGLVKKYSPSTSYVPPSRNDWDLLFQSMFDELLNRPPSVDHQAPEVIASIAEVIPPVQTDSTGSPSSTTVDQDVPSTSKSHTTIETQSPVIPQDVEEDNLDMEVAHIGNDPLFANDQITYLSEFKKLNGGYVTFGGNPKGGKITGKGKIKIG</sequence>
<feature type="domain" description="GAG-pre-integrase" evidence="3">
    <location>
        <begin position="1024"/>
        <end position="1096"/>
    </location>
</feature>
<comment type="caution">
    <text evidence="5">The sequence shown here is derived from an EMBL/GenBank/DDBJ whole genome shotgun (WGS) entry which is preliminary data.</text>
</comment>
<proteinExistence type="predicted"/>
<accession>A0A6L2J8H5</accession>
<keyword evidence="1" id="KW-0175">Coiled coil</keyword>
<evidence type="ECO:0000259" key="4">
    <source>
        <dbReference type="Pfam" id="PF25597"/>
    </source>
</evidence>
<evidence type="ECO:0000259" key="3">
    <source>
        <dbReference type="Pfam" id="PF13976"/>
    </source>
</evidence>
<feature type="compositionally biased region" description="Polar residues" evidence="2">
    <location>
        <begin position="154"/>
        <end position="172"/>
    </location>
</feature>
<evidence type="ECO:0000313" key="5">
    <source>
        <dbReference type="EMBL" id="GEU33298.1"/>
    </source>
</evidence>
<dbReference type="InterPro" id="IPR039537">
    <property type="entry name" value="Retrotran_Ty1/copia-like"/>
</dbReference>
<dbReference type="PANTHER" id="PTHR42648">
    <property type="entry name" value="TRANSPOSASE, PUTATIVE-RELATED"/>
    <property type="match status" value="1"/>
</dbReference>
<protein>
    <submittedName>
        <fullName evidence="5">Integrase, catalytic region, zinc finger, CCHC-type, peptidase aspartic, catalytic</fullName>
    </submittedName>
</protein>
<feature type="coiled-coil region" evidence="1">
    <location>
        <begin position="368"/>
        <end position="398"/>
    </location>
</feature>
<reference evidence="5" key="1">
    <citation type="journal article" date="2019" name="Sci. Rep.">
        <title>Draft genome of Tanacetum cinerariifolium, the natural source of mosquito coil.</title>
        <authorList>
            <person name="Yamashiro T."/>
            <person name="Shiraishi A."/>
            <person name="Satake H."/>
            <person name="Nakayama K."/>
        </authorList>
    </citation>
    <scope>NUCLEOTIDE SEQUENCE</scope>
</reference>
<gene>
    <name evidence="5" type="ORF">Tci_005276</name>
</gene>
<dbReference type="Pfam" id="PF25597">
    <property type="entry name" value="SH3_retrovirus"/>
    <property type="match status" value="1"/>
</dbReference>
<dbReference type="Pfam" id="PF13976">
    <property type="entry name" value="gag_pre-integrs"/>
    <property type="match status" value="1"/>
</dbReference>
<feature type="compositionally biased region" description="Polar residues" evidence="2">
    <location>
        <begin position="179"/>
        <end position="207"/>
    </location>
</feature>
<dbReference type="EMBL" id="BKCJ010000448">
    <property type="protein sequence ID" value="GEU33298.1"/>
    <property type="molecule type" value="Genomic_DNA"/>
</dbReference>
<feature type="region of interest" description="Disordered" evidence="2">
    <location>
        <begin position="868"/>
        <end position="911"/>
    </location>
</feature>
<feature type="region of interest" description="Disordered" evidence="2">
    <location>
        <begin position="1254"/>
        <end position="1284"/>
    </location>
</feature>
<dbReference type="InterPro" id="IPR057670">
    <property type="entry name" value="SH3_retrovirus"/>
</dbReference>
<name>A0A6L2J8H5_TANCI</name>
<evidence type="ECO:0000256" key="1">
    <source>
        <dbReference type="SAM" id="Coils"/>
    </source>
</evidence>
<feature type="compositionally biased region" description="Polar residues" evidence="2">
    <location>
        <begin position="868"/>
        <end position="880"/>
    </location>
</feature>